<evidence type="ECO:0000256" key="3">
    <source>
        <dbReference type="ARBA" id="ARBA00022676"/>
    </source>
</evidence>
<dbReference type="EMBL" id="CP126446">
    <property type="protein sequence ID" value="WIF98168.1"/>
    <property type="molecule type" value="Genomic_DNA"/>
</dbReference>
<evidence type="ECO:0000313" key="13">
    <source>
        <dbReference type="Proteomes" id="UP001236652"/>
    </source>
</evidence>
<evidence type="ECO:0000256" key="4">
    <source>
        <dbReference type="ARBA" id="ARBA00022679"/>
    </source>
</evidence>
<keyword evidence="10" id="KW-1133">Transmembrane helix</keyword>
<dbReference type="Gene3D" id="2.40.440.10">
    <property type="entry name" value="L,D-transpeptidase catalytic domain-like"/>
    <property type="match status" value="1"/>
</dbReference>
<feature type="active site" description="Proton donor/acceptor" evidence="9">
    <location>
        <position position="286"/>
    </location>
</feature>
<evidence type="ECO:0000313" key="12">
    <source>
        <dbReference type="EMBL" id="WIF98168.1"/>
    </source>
</evidence>
<evidence type="ECO:0000256" key="10">
    <source>
        <dbReference type="SAM" id="Phobius"/>
    </source>
</evidence>
<keyword evidence="4 12" id="KW-0808">Transferase</keyword>
<reference evidence="12 13" key="1">
    <citation type="submission" date="2023-05" db="EMBL/GenBank/DDBJ databases">
        <title>Comparative genomics reveals the evidence of polycyclic aromatic hydrocarbons degradation in moderately halophilic genus Pontibacillus.</title>
        <authorList>
            <person name="Yang H."/>
            <person name="Qian Z."/>
        </authorList>
    </citation>
    <scope>NUCLEOTIDE SEQUENCE [LARGE SCALE GENOMIC DNA]</scope>
    <source>
        <strain evidence="13">HN14</strain>
    </source>
</reference>
<accession>A0ABY8UY00</accession>
<keyword evidence="10" id="KW-0472">Membrane</keyword>
<feature type="active site" description="Nucleophile" evidence="9">
    <location>
        <position position="302"/>
    </location>
</feature>
<dbReference type="InterPro" id="IPR050979">
    <property type="entry name" value="LD-transpeptidase"/>
</dbReference>
<keyword evidence="5" id="KW-0378">Hydrolase</keyword>
<gene>
    <name evidence="12" type="ORF">QNI29_00160</name>
</gene>
<keyword evidence="8 9" id="KW-0961">Cell wall biogenesis/degradation</keyword>
<evidence type="ECO:0000256" key="9">
    <source>
        <dbReference type="PROSITE-ProRule" id="PRU01373"/>
    </source>
</evidence>
<feature type="transmembrane region" description="Helical" evidence="10">
    <location>
        <begin position="92"/>
        <end position="114"/>
    </location>
</feature>
<keyword evidence="3" id="KW-0328">Glycosyltransferase</keyword>
<sequence length="363" mass="40605">MKSSEVLVEVKPNIFLSKHDPGYLRKYLHYRPYDADKWVEYANEAMSSGDHKAYKARLKKAAQLGHLGAMRAIRPSSVPIITSNKERAVPSFIWYIVLLCLLFLIGFLLTYFILHHTLYQEVAIEQHYYEQNVFHRPTLPIETPASPTQGELALATVQTALSSYQKDHGTYPSFIKDLIQDYPNNYLSVAPATFSYSKAGDNITLGLSSASVKKAIPTLILVFYPEGNQLSVETSDGNTMAVYPVGSGPPLPFQEGYVQGRIVKPNGGDGVYGTRGLVLQHNIAIHGTNEPTSIGLKESNGCIRMFNEDIERIYKYIPLGTPFIVRHESPDPPVFQNGLPPYPAHTLLKSADEESSQSFMWRH</sequence>
<evidence type="ECO:0000256" key="5">
    <source>
        <dbReference type="ARBA" id="ARBA00022801"/>
    </source>
</evidence>
<dbReference type="SUPFAM" id="SSF141523">
    <property type="entry name" value="L,D-transpeptidase catalytic domain-like"/>
    <property type="match status" value="1"/>
</dbReference>
<evidence type="ECO:0000256" key="8">
    <source>
        <dbReference type="ARBA" id="ARBA00023316"/>
    </source>
</evidence>
<proteinExistence type="inferred from homology"/>
<dbReference type="GO" id="GO:0016740">
    <property type="term" value="F:transferase activity"/>
    <property type="evidence" value="ECO:0007669"/>
    <property type="project" value="UniProtKB-KW"/>
</dbReference>
<name>A0ABY8UY00_9BACI</name>
<dbReference type="InterPro" id="IPR038063">
    <property type="entry name" value="Transpep_catalytic_dom"/>
</dbReference>
<keyword evidence="13" id="KW-1185">Reference proteome</keyword>
<dbReference type="PROSITE" id="PS52029">
    <property type="entry name" value="LD_TPASE"/>
    <property type="match status" value="1"/>
</dbReference>
<dbReference type="EC" id="2.-.-.-" evidence="12"/>
<evidence type="ECO:0000256" key="7">
    <source>
        <dbReference type="ARBA" id="ARBA00022984"/>
    </source>
</evidence>
<evidence type="ECO:0000259" key="11">
    <source>
        <dbReference type="PROSITE" id="PS52029"/>
    </source>
</evidence>
<keyword evidence="6 9" id="KW-0133">Cell shape</keyword>
<dbReference type="Proteomes" id="UP001236652">
    <property type="component" value="Chromosome"/>
</dbReference>
<keyword evidence="7 9" id="KW-0573">Peptidoglycan synthesis</keyword>
<evidence type="ECO:0000256" key="6">
    <source>
        <dbReference type="ARBA" id="ARBA00022960"/>
    </source>
</evidence>
<comment type="similarity">
    <text evidence="2">Belongs to the YkuD family.</text>
</comment>
<dbReference type="PANTHER" id="PTHR30582">
    <property type="entry name" value="L,D-TRANSPEPTIDASE"/>
    <property type="match status" value="1"/>
</dbReference>
<dbReference type="RefSeq" id="WP_231419387.1">
    <property type="nucleotide sequence ID" value="NZ_CP126446.1"/>
</dbReference>
<protein>
    <submittedName>
        <fullName evidence="12">L,D-transpeptidase</fullName>
        <ecNumber evidence="12">2.-.-.-</ecNumber>
    </submittedName>
</protein>
<comment type="pathway">
    <text evidence="1 9">Cell wall biogenesis; peptidoglycan biosynthesis.</text>
</comment>
<feature type="domain" description="L,D-TPase catalytic" evidence="11">
    <location>
        <begin position="219"/>
        <end position="326"/>
    </location>
</feature>
<dbReference type="CDD" id="cd16913">
    <property type="entry name" value="YkuD_like"/>
    <property type="match status" value="1"/>
</dbReference>
<keyword evidence="10" id="KW-0812">Transmembrane</keyword>
<dbReference type="PANTHER" id="PTHR30582:SF24">
    <property type="entry name" value="L,D-TRANSPEPTIDASE ERFK_SRFK-RELATED"/>
    <property type="match status" value="1"/>
</dbReference>
<dbReference type="Pfam" id="PF03734">
    <property type="entry name" value="YkuD"/>
    <property type="match status" value="1"/>
</dbReference>
<organism evidence="12 13">
    <name type="scientific">Pontibacillus chungwhensis</name>
    <dbReference type="NCBI Taxonomy" id="265426"/>
    <lineage>
        <taxon>Bacteria</taxon>
        <taxon>Bacillati</taxon>
        <taxon>Bacillota</taxon>
        <taxon>Bacilli</taxon>
        <taxon>Bacillales</taxon>
        <taxon>Bacillaceae</taxon>
        <taxon>Pontibacillus</taxon>
    </lineage>
</organism>
<evidence type="ECO:0000256" key="1">
    <source>
        <dbReference type="ARBA" id="ARBA00004752"/>
    </source>
</evidence>
<dbReference type="InterPro" id="IPR005490">
    <property type="entry name" value="LD_TPept_cat_dom"/>
</dbReference>
<evidence type="ECO:0000256" key="2">
    <source>
        <dbReference type="ARBA" id="ARBA00005992"/>
    </source>
</evidence>